<protein>
    <submittedName>
        <fullName evidence="1">Uncharacterized protein</fullName>
    </submittedName>
</protein>
<dbReference type="EMBL" id="NSLY01000018">
    <property type="protein sequence ID" value="PDP60063.1"/>
    <property type="molecule type" value="Genomic_DNA"/>
</dbReference>
<proteinExistence type="predicted"/>
<organism evidence="1 2">
    <name type="scientific">Prevotella intermedia</name>
    <dbReference type="NCBI Taxonomy" id="28131"/>
    <lineage>
        <taxon>Bacteria</taxon>
        <taxon>Pseudomonadati</taxon>
        <taxon>Bacteroidota</taxon>
        <taxon>Bacteroidia</taxon>
        <taxon>Bacteroidales</taxon>
        <taxon>Prevotellaceae</taxon>
        <taxon>Prevotella</taxon>
    </lineage>
</organism>
<evidence type="ECO:0000313" key="1">
    <source>
        <dbReference type="EMBL" id="PDP60063.1"/>
    </source>
</evidence>
<evidence type="ECO:0000313" key="2">
    <source>
        <dbReference type="Proteomes" id="UP000219058"/>
    </source>
</evidence>
<name>A0A2A6EFI6_PREIN</name>
<gene>
    <name evidence="1" type="ORF">CLI71_07505</name>
</gene>
<dbReference type="AlphaFoldDB" id="A0A2A6EFI6"/>
<dbReference type="Proteomes" id="UP000219058">
    <property type="component" value="Unassembled WGS sequence"/>
</dbReference>
<reference evidence="1 2" key="1">
    <citation type="submission" date="2017-09" db="EMBL/GenBank/DDBJ databases">
        <title>Phase variable restriction modification systems are present in the genome sequences of periodontal pathogens Prevotella intermedia, Tannerella forsythia and Porphyromonas gingivalis.</title>
        <authorList>
            <person name="Haigh R.D."/>
            <person name="Crawford L."/>
            <person name="Ralph J."/>
            <person name="Wanford J."/>
            <person name="Vartoukian S.R."/>
            <person name="Hijazib K."/>
            <person name="Wade W."/>
            <person name="Oggioni M.R."/>
        </authorList>
    </citation>
    <scope>NUCLEOTIDE SEQUENCE [LARGE SCALE GENOMIC DNA]</scope>
    <source>
        <strain evidence="1 2">WW2834</strain>
    </source>
</reference>
<sequence length="128" mass="15193">MALRKRRFCDAKEPLLPCKTYAFTMQNNSFRNALITSKLHKSHVCEKYLHYSCQLSAYKISWFHRISTVPQVYFNEKKWLAKHDYGTNIVPLSIEDNNINHTLYNIWIKRKHPSCCSQDTSEAERQHS</sequence>
<comment type="caution">
    <text evidence="1">The sequence shown here is derived from an EMBL/GenBank/DDBJ whole genome shotgun (WGS) entry which is preliminary data.</text>
</comment>
<accession>A0A2A6EFI6</accession>